<dbReference type="OrthoDB" id="5363652at2"/>
<dbReference type="EMBL" id="CP012713">
    <property type="protein sequence ID" value="ALF18681.1"/>
    <property type="molecule type" value="Genomic_DNA"/>
</dbReference>
<sequence length="319" mass="37709">MNKPFTSYEQQLKKLRKRGVNLPAGSSQARRAKKLLRRAGYYSIINGYKDIFLLYPSKSGIEDIYKPNTTFDSIYSLFTFDRNMRSIFMKNILITEGVIKSHISYHFSKEYKSDFNYLNINNFNPNKIESTTKLLTSISSIIQVDTNANQGQIPHYLKKHKCLPLWVLMRKLNFGAVSYFYACMTSKIRKEVANEILNDYKKEYPNSNLTYPTFESELEYILKFINRFRNVCAHEDRLFNLKYNIPRITLPYMTIISPFTSRLYDLLVLLKLFLTKQDFQSLVKQVEEEWNNLSKYLAQNVLNEVMIKSGFPKNWKQRL</sequence>
<proteinExistence type="predicted"/>
<protein>
    <recommendedName>
        <fullName evidence="3">Abi family protein</fullName>
    </recommendedName>
</protein>
<reference evidence="1 2" key="1">
    <citation type="submission" date="2015-09" db="EMBL/GenBank/DDBJ databases">
        <authorList>
            <person name="Jackson K.R."/>
            <person name="Lunt B.L."/>
            <person name="Fisher J.N.B."/>
            <person name="Gardner A.V."/>
            <person name="Bailey M.E."/>
            <person name="Deus L.M."/>
            <person name="Earl A.S."/>
            <person name="Gibby P.D."/>
            <person name="Hartmann K.A."/>
            <person name="Liu J.E."/>
            <person name="Manci A.M."/>
            <person name="Nielsen D.A."/>
            <person name="Solomon M.B."/>
            <person name="Breakwell D.P."/>
            <person name="Burnett S.H."/>
            <person name="Grose J.H."/>
        </authorList>
    </citation>
    <scope>NUCLEOTIDE SEQUENCE [LARGE SCALE GENOMIC DNA]</scope>
    <source>
        <strain evidence="1 2">KCOM 1279</strain>
    </source>
</reference>
<organism evidence="1">
    <name type="scientific">Fusobacterium animalis</name>
    <dbReference type="NCBI Taxonomy" id="76859"/>
    <lineage>
        <taxon>Bacteria</taxon>
        <taxon>Fusobacteriati</taxon>
        <taxon>Fusobacteriota</taxon>
        <taxon>Fusobacteriia</taxon>
        <taxon>Fusobacteriales</taxon>
        <taxon>Fusobacteriaceae</taxon>
        <taxon>Fusobacterium</taxon>
    </lineage>
</organism>
<dbReference type="PATRIC" id="fig|76859.3.peg.2240"/>
<dbReference type="Proteomes" id="UP000063147">
    <property type="component" value="Chromosome"/>
</dbReference>
<evidence type="ECO:0000313" key="2">
    <source>
        <dbReference type="Proteomes" id="UP000063147"/>
    </source>
</evidence>
<accession>A0A0M5M6M7</accession>
<dbReference type="AlphaFoldDB" id="A0A0M5M6M7"/>
<dbReference type="Pfam" id="PF07751">
    <property type="entry name" value="Abi_2"/>
    <property type="match status" value="1"/>
</dbReference>
<gene>
    <name evidence="1" type="ORF">RN98_11085</name>
</gene>
<name>A0A0M5M6M7_9FUSO</name>
<dbReference type="RefSeq" id="WP_060676742.1">
    <property type="nucleotide sequence ID" value="NZ_CP012713.1"/>
</dbReference>
<evidence type="ECO:0000313" key="1">
    <source>
        <dbReference type="EMBL" id="ALF18681.1"/>
    </source>
</evidence>
<evidence type="ECO:0008006" key="3">
    <source>
        <dbReference type="Google" id="ProtNLM"/>
    </source>
</evidence>
<dbReference type="InterPro" id="IPR011664">
    <property type="entry name" value="Abi_system_AbiD/AbiF-like"/>
</dbReference>